<feature type="domain" description="G protein-regulated inducer of neurite outgrowth C-terminal" evidence="3">
    <location>
        <begin position="410"/>
        <end position="525"/>
    </location>
</feature>
<dbReference type="PANTHER" id="PTHR15718">
    <property type="entry name" value="G PROTEIN-REGULATED INDUCER OF NEURITE OUTGROWTH C-TERMINAL DOMAIN-CONTAINING PROTEIN"/>
    <property type="match status" value="1"/>
</dbReference>
<feature type="non-terminal residue" evidence="4">
    <location>
        <position position="1"/>
    </location>
</feature>
<proteinExistence type="predicted"/>
<feature type="region of interest" description="Disordered" evidence="2">
    <location>
        <begin position="395"/>
        <end position="416"/>
    </location>
</feature>
<comment type="caution">
    <text evidence="4">The sequence shown here is derived from an EMBL/GenBank/DDBJ whole genome shotgun (WGS) entry which is preliminary data.</text>
</comment>
<dbReference type="Proteomes" id="UP000886611">
    <property type="component" value="Unassembled WGS sequence"/>
</dbReference>
<evidence type="ECO:0000313" key="4">
    <source>
        <dbReference type="EMBL" id="KAG2456159.1"/>
    </source>
</evidence>
<dbReference type="PANTHER" id="PTHR15718:SF7">
    <property type="entry name" value="G PROTEIN-REGULATED INDUCER OF NEURITE OUTGROWTH 1"/>
    <property type="match status" value="1"/>
</dbReference>
<dbReference type="EMBL" id="JAATIS010009265">
    <property type="protein sequence ID" value="KAG2456159.1"/>
    <property type="molecule type" value="Genomic_DNA"/>
</dbReference>
<evidence type="ECO:0000256" key="1">
    <source>
        <dbReference type="ARBA" id="ARBA00002358"/>
    </source>
</evidence>
<comment type="function">
    <text evidence="1">May be involved in neurite outgrowth.</text>
</comment>
<accession>A0A8X7WV36</accession>
<feature type="region of interest" description="Disordered" evidence="2">
    <location>
        <begin position="471"/>
        <end position="499"/>
    </location>
</feature>
<feature type="region of interest" description="Disordered" evidence="2">
    <location>
        <begin position="1"/>
        <end position="25"/>
    </location>
</feature>
<reference evidence="4 5" key="1">
    <citation type="journal article" date="2021" name="Cell">
        <title>Tracing the genetic footprints of vertebrate landing in non-teleost ray-finned fishes.</title>
        <authorList>
            <person name="Bi X."/>
            <person name="Wang K."/>
            <person name="Yang L."/>
            <person name="Pan H."/>
            <person name="Jiang H."/>
            <person name="Wei Q."/>
            <person name="Fang M."/>
            <person name="Yu H."/>
            <person name="Zhu C."/>
            <person name="Cai Y."/>
            <person name="He Y."/>
            <person name="Gan X."/>
            <person name="Zeng H."/>
            <person name="Yu D."/>
            <person name="Zhu Y."/>
            <person name="Jiang H."/>
            <person name="Qiu Q."/>
            <person name="Yang H."/>
            <person name="Zhang Y.E."/>
            <person name="Wang W."/>
            <person name="Zhu M."/>
            <person name="He S."/>
            <person name="Zhang G."/>
        </authorList>
    </citation>
    <scope>NUCLEOTIDE SEQUENCE [LARGE SCALE GENOMIC DNA]</scope>
    <source>
        <strain evidence="4">Bchr_013</strain>
    </source>
</reference>
<dbReference type="AlphaFoldDB" id="A0A8X7WV36"/>
<name>A0A8X7WV36_POLSE</name>
<gene>
    <name evidence="4" type="primary">Gprin1</name>
    <name evidence="4" type="ORF">GTO96_0007603</name>
</gene>
<dbReference type="Pfam" id="PF15235">
    <property type="entry name" value="GRIN_C"/>
    <property type="match status" value="1"/>
</dbReference>
<dbReference type="GO" id="GO:0005886">
    <property type="term" value="C:plasma membrane"/>
    <property type="evidence" value="ECO:0007669"/>
    <property type="project" value="TreeGrafter"/>
</dbReference>
<sequence>MSVDTSQKTSLGKKAMQVQPEPDSIKAVVSKETVVSKAEEDGCLEKESKQEEEKSILNDFCVTGTSQLKHMPLAECSAENQKLIVSTSQKVTDHKLRDSLMKEGAEGNTLPDEPKPYLNKSEENNQQEIVLSSQLVGGTMALKAIKGNDCIISEPNQEGMYGCKKTDNESSSHASHDISRHLEMSTVAVIKNDELIPHMSKNMNIDKSAVKVALSTCRHDKNPSVSAASDSEKAGDLVTENIQKETMHPRELKLTSISNHNMIPATSQNTQEQSIESGKMVSLSSIEQIQQMNLEAQEVKSLAVLIGCTVKNEDSENIPCSLMRTTQAPSPLRQHVEIQVCLGVPCKSAATSPMTPPEGSPAFNFPSYDMNCTVPIVPVIKPPTKDAELQVGTHIESKSVSTTPMSSGRKSPQAPYPEIHIKGATEDDLPEPVREVRWDEKGMTWDVYGASMEVEVLGMVIQKHLEKQIEEHEKQLPPRHPNPALQRGGSLKASEVTTEEKRQQRSLLQMLMQNFRRPQCCSRRNTIE</sequence>
<dbReference type="GO" id="GO:0031175">
    <property type="term" value="P:neuron projection development"/>
    <property type="evidence" value="ECO:0007669"/>
    <property type="project" value="TreeGrafter"/>
</dbReference>
<evidence type="ECO:0000256" key="2">
    <source>
        <dbReference type="SAM" id="MobiDB-lite"/>
    </source>
</evidence>
<dbReference type="InterPro" id="IPR026646">
    <property type="entry name" value="GPRIN2-like/GPRIN3"/>
</dbReference>
<feature type="compositionally biased region" description="Polar residues" evidence="2">
    <location>
        <begin position="398"/>
        <end position="410"/>
    </location>
</feature>
<organism evidence="4 5">
    <name type="scientific">Polypterus senegalus</name>
    <name type="common">Senegal bichir</name>
    <dbReference type="NCBI Taxonomy" id="55291"/>
    <lineage>
        <taxon>Eukaryota</taxon>
        <taxon>Metazoa</taxon>
        <taxon>Chordata</taxon>
        <taxon>Craniata</taxon>
        <taxon>Vertebrata</taxon>
        <taxon>Euteleostomi</taxon>
        <taxon>Actinopterygii</taxon>
        <taxon>Polypteriformes</taxon>
        <taxon>Polypteridae</taxon>
        <taxon>Polypterus</taxon>
    </lineage>
</organism>
<feature type="non-terminal residue" evidence="4">
    <location>
        <position position="528"/>
    </location>
</feature>
<keyword evidence="5" id="KW-1185">Reference proteome</keyword>
<protein>
    <submittedName>
        <fullName evidence="4">GRIN1 protein</fullName>
    </submittedName>
</protein>
<evidence type="ECO:0000313" key="5">
    <source>
        <dbReference type="Proteomes" id="UP000886611"/>
    </source>
</evidence>
<evidence type="ECO:0000259" key="3">
    <source>
        <dbReference type="Pfam" id="PF15235"/>
    </source>
</evidence>
<feature type="compositionally biased region" description="Polar residues" evidence="2">
    <location>
        <begin position="1"/>
        <end position="10"/>
    </location>
</feature>
<dbReference type="InterPro" id="IPR032745">
    <property type="entry name" value="GRIN_C"/>
</dbReference>